<evidence type="ECO:0000313" key="3">
    <source>
        <dbReference type="Proteomes" id="UP000515512"/>
    </source>
</evidence>
<dbReference type="GO" id="GO:0043448">
    <property type="term" value="P:alkane catabolic process"/>
    <property type="evidence" value="ECO:0007669"/>
    <property type="project" value="TreeGrafter"/>
</dbReference>
<dbReference type="KEGG" id="nhu:H0264_00485"/>
<dbReference type="Pfam" id="PF03640">
    <property type="entry name" value="Lipoprotein_15"/>
    <property type="match status" value="2"/>
</dbReference>
<dbReference type="EMBL" id="CP059399">
    <property type="protein sequence ID" value="QLY34020.1"/>
    <property type="molecule type" value="Genomic_DNA"/>
</dbReference>
<reference evidence="2 3" key="1">
    <citation type="submission" date="2020-07" db="EMBL/GenBank/DDBJ databases">
        <authorList>
            <person name="Zhuang K."/>
            <person name="Ran Y."/>
        </authorList>
    </citation>
    <scope>NUCLEOTIDE SEQUENCE [LARGE SCALE GENOMIC DNA]</scope>
    <source>
        <strain evidence="2 3">WCH-YHL-001</strain>
    </source>
</reference>
<organism evidence="2 3">
    <name type="scientific">Nocardia huaxiensis</name>
    <dbReference type="NCBI Taxonomy" id="2755382"/>
    <lineage>
        <taxon>Bacteria</taxon>
        <taxon>Bacillati</taxon>
        <taxon>Actinomycetota</taxon>
        <taxon>Actinomycetes</taxon>
        <taxon>Mycobacteriales</taxon>
        <taxon>Nocardiaceae</taxon>
        <taxon>Nocardia</taxon>
    </lineage>
</organism>
<feature type="region of interest" description="Disordered" evidence="1">
    <location>
        <begin position="15"/>
        <end position="39"/>
    </location>
</feature>
<protein>
    <recommendedName>
        <fullName evidence="4">Lipoprotein with Yx(FWY)xxD motif</fullName>
    </recommendedName>
</protein>
<evidence type="ECO:0000313" key="2">
    <source>
        <dbReference type="EMBL" id="QLY34020.1"/>
    </source>
</evidence>
<evidence type="ECO:0000256" key="1">
    <source>
        <dbReference type="SAM" id="MobiDB-lite"/>
    </source>
</evidence>
<dbReference type="PANTHER" id="PTHR39335:SF1">
    <property type="entry name" value="BLL4220 PROTEIN"/>
    <property type="match status" value="1"/>
</dbReference>
<dbReference type="Proteomes" id="UP000515512">
    <property type="component" value="Chromosome"/>
</dbReference>
<accession>A0A7D6ZNJ9</accession>
<dbReference type="AlphaFoldDB" id="A0A7D6ZNJ9"/>
<gene>
    <name evidence="2" type="ORF">H0264_00485</name>
</gene>
<keyword evidence="3" id="KW-1185">Reference proteome</keyword>
<name>A0A7D6ZNJ9_9NOCA</name>
<evidence type="ECO:0008006" key="4">
    <source>
        <dbReference type="Google" id="ProtNLM"/>
    </source>
</evidence>
<dbReference type="PANTHER" id="PTHR39335">
    <property type="entry name" value="BLL4220 PROTEIN"/>
    <property type="match status" value="1"/>
</dbReference>
<proteinExistence type="predicted"/>
<dbReference type="InterPro" id="IPR005297">
    <property type="entry name" value="Lipoprotein_repeat"/>
</dbReference>
<feature type="compositionally biased region" description="Low complexity" evidence="1">
    <location>
        <begin position="26"/>
        <end position="39"/>
    </location>
</feature>
<sequence>MALTAAITLAACGSDTKDEAGPVSSTAPVSAAPTGGATTSKAATAGAISVRSLGGRDALADASGRALYLFTKDTPNTSTCAGDCLAKWPAVPATATAGAGLDAAKFGAITRPDGAMQAAYAGKPLYYFAGDKNPGDTAGQGVNGVWYLIDATGAAIR</sequence>